<sequence length="556" mass="59211">MDPGPTLDGMQAADDRFMQALQKVTGITDLSEESVRQAISEMTVEQRQALAAEAAELKKNMFEHGKEEERQLYFSTLNNEADRSGMPVGKDGEFLAKKMSSFMDKSTEQTPLPVLLEALAAAPYLVKDALAEAQQVDAPKVGAEELERMEAALEALGADCFAAPPSPKRPPIVRRNLLLLSLHLNRKRMVEVELTEVALKASSHVVALAKRLLDMLFAYAMQRAWIKVVLAVTELQALIANGLWAFDDECKQRNKAQVAFYGLKPPKLSVRAKVNDAFPGETATLEVSVARAHVHSADDMVAYKKMRAAEEAEVAKEAEAAEAVAVTKTAEEAEAATEAEATEAAAEATEAAGMKEAAEVAEAVEVTEAAVAVAEEVTEAAEAAEAAVANAEQQQQQQQQPTATAEVSPNLPRSPDETVGAAEAAADADCEGWWVFAECVNSRGAAPLPNGPTAHNSLIAQQAVSVPLDGPSFALRLDFPAPVGHGDYMIHVHVRSCGMVGVDARAKVPFTVRAKVHKAKRAERAAKLAAAVEPTAMPELLCAEKGGVQAVEPAGA</sequence>
<protein>
    <submittedName>
        <fullName evidence="2">Uncharacterized protein</fullName>
    </submittedName>
</protein>
<dbReference type="GO" id="GO:0003723">
    <property type="term" value="F:RNA binding"/>
    <property type="evidence" value="ECO:0007669"/>
    <property type="project" value="TreeGrafter"/>
</dbReference>
<dbReference type="SUPFAM" id="SSF158702">
    <property type="entry name" value="Sec63 N-terminal domain-like"/>
    <property type="match status" value="1"/>
</dbReference>
<accession>A0A6U5NPC3</accession>
<dbReference type="GO" id="GO:0008320">
    <property type="term" value="F:protein transmembrane transporter activity"/>
    <property type="evidence" value="ECO:0007669"/>
    <property type="project" value="TreeGrafter"/>
</dbReference>
<name>A0A6U5NPC3_9EUKA</name>
<feature type="region of interest" description="Disordered" evidence="1">
    <location>
        <begin position="384"/>
        <end position="424"/>
    </location>
</feature>
<dbReference type="GO" id="GO:0006614">
    <property type="term" value="P:SRP-dependent cotranslational protein targeting to membrane"/>
    <property type="evidence" value="ECO:0007669"/>
    <property type="project" value="TreeGrafter"/>
</dbReference>
<evidence type="ECO:0000313" key="3">
    <source>
        <dbReference type="EMBL" id="CAD8553887.1"/>
    </source>
</evidence>
<dbReference type="PANTHER" id="PTHR24075">
    <property type="entry name" value="SEC63 DOMAIN-CONTAINING"/>
    <property type="match status" value="1"/>
</dbReference>
<evidence type="ECO:0000313" key="2">
    <source>
        <dbReference type="EMBL" id="CAD8553886.1"/>
    </source>
</evidence>
<dbReference type="EMBL" id="HBER01058430">
    <property type="protein sequence ID" value="CAD8553886.1"/>
    <property type="molecule type" value="Transcribed_RNA"/>
</dbReference>
<dbReference type="AlphaFoldDB" id="A0A6U5NPC3"/>
<reference evidence="2" key="1">
    <citation type="submission" date="2021-01" db="EMBL/GenBank/DDBJ databases">
        <authorList>
            <person name="Corre E."/>
            <person name="Pelletier E."/>
            <person name="Niang G."/>
            <person name="Scheremetjew M."/>
            <person name="Finn R."/>
            <person name="Kale V."/>
            <person name="Holt S."/>
            <person name="Cochrane G."/>
            <person name="Meng A."/>
            <person name="Brown T."/>
            <person name="Cohen L."/>
        </authorList>
    </citation>
    <scope>NUCLEOTIDE SEQUENCE</scope>
    <source>
        <strain evidence="2">RCC1130</strain>
    </source>
</reference>
<proteinExistence type="predicted"/>
<gene>
    <name evidence="2" type="ORF">CLEP1334_LOCUS29177</name>
    <name evidence="3" type="ORF">CLEP1334_LOCUS29178</name>
</gene>
<evidence type="ECO:0000256" key="1">
    <source>
        <dbReference type="SAM" id="MobiDB-lite"/>
    </source>
</evidence>
<dbReference type="GO" id="GO:0006620">
    <property type="term" value="P:post-translational protein targeting to endoplasmic reticulum membrane"/>
    <property type="evidence" value="ECO:0007669"/>
    <property type="project" value="TreeGrafter"/>
</dbReference>
<organism evidence="2">
    <name type="scientific">Calcidiscus leptoporus</name>
    <dbReference type="NCBI Taxonomy" id="127549"/>
    <lineage>
        <taxon>Eukaryota</taxon>
        <taxon>Haptista</taxon>
        <taxon>Haptophyta</taxon>
        <taxon>Prymnesiophyceae</taxon>
        <taxon>Coccolithales</taxon>
        <taxon>Calcidiscaceae</taxon>
        <taxon>Calcidiscus</taxon>
    </lineage>
</organism>
<dbReference type="PANTHER" id="PTHR24075:SF0">
    <property type="entry name" value="TRANSLOCATION PROTEIN SEC63 HOMOLOG"/>
    <property type="match status" value="1"/>
</dbReference>
<feature type="compositionally biased region" description="Low complexity" evidence="1">
    <location>
        <begin position="384"/>
        <end position="407"/>
    </location>
</feature>
<dbReference type="EMBL" id="HBER01058431">
    <property type="protein sequence ID" value="CAD8553887.1"/>
    <property type="molecule type" value="Transcribed_RNA"/>
</dbReference>
<dbReference type="GO" id="GO:0031207">
    <property type="term" value="C:Sec62/Sec63 complex"/>
    <property type="evidence" value="ECO:0007669"/>
    <property type="project" value="TreeGrafter"/>
</dbReference>